<dbReference type="Gene3D" id="3.40.50.300">
    <property type="entry name" value="P-loop containing nucleotide triphosphate hydrolases"/>
    <property type="match status" value="1"/>
</dbReference>
<accession>A0A4V1RW04</accession>
<keyword evidence="5" id="KW-1185">Reference proteome</keyword>
<organism evidence="4 5">
    <name type="scientific">Spirosoma sordidisoli</name>
    <dbReference type="NCBI Taxonomy" id="2502893"/>
    <lineage>
        <taxon>Bacteria</taxon>
        <taxon>Pseudomonadati</taxon>
        <taxon>Bacteroidota</taxon>
        <taxon>Cytophagia</taxon>
        <taxon>Cytophagales</taxon>
        <taxon>Cytophagaceae</taxon>
        <taxon>Spirosoma</taxon>
    </lineage>
</organism>
<evidence type="ECO:0000313" key="5">
    <source>
        <dbReference type="Proteomes" id="UP000290407"/>
    </source>
</evidence>
<name>A0A4V1RW04_9BACT</name>
<dbReference type="SUPFAM" id="SSF82171">
    <property type="entry name" value="DPP6 N-terminal domain-like"/>
    <property type="match status" value="1"/>
</dbReference>
<dbReference type="EMBL" id="SBLB01000005">
    <property type="protein sequence ID" value="RYC68578.1"/>
    <property type="molecule type" value="Genomic_DNA"/>
</dbReference>
<evidence type="ECO:0000259" key="3">
    <source>
        <dbReference type="Pfam" id="PF20703"/>
    </source>
</evidence>
<feature type="transmembrane region" description="Helical" evidence="2">
    <location>
        <begin position="512"/>
        <end position="531"/>
    </location>
</feature>
<keyword evidence="1" id="KW-0175">Coiled coil</keyword>
<keyword evidence="2" id="KW-1133">Transmembrane helix</keyword>
<reference evidence="4 5" key="1">
    <citation type="submission" date="2019-01" db="EMBL/GenBank/DDBJ databases">
        <title>Spirosoma flava sp. nov., a propanil-degrading bacterium isolated from herbicide-contaminated soil.</title>
        <authorList>
            <person name="Zhang L."/>
            <person name="Jiang J.-D."/>
        </authorList>
    </citation>
    <scope>NUCLEOTIDE SEQUENCE [LARGE SCALE GENOMIC DNA]</scope>
    <source>
        <strain evidence="4 5">TY50</strain>
    </source>
</reference>
<dbReference type="InterPro" id="IPR049052">
    <property type="entry name" value="nSTAND1"/>
</dbReference>
<evidence type="ECO:0000313" key="4">
    <source>
        <dbReference type="EMBL" id="RYC68578.1"/>
    </source>
</evidence>
<keyword evidence="2" id="KW-0812">Transmembrane</keyword>
<dbReference type="RefSeq" id="WP_129603383.1">
    <property type="nucleotide sequence ID" value="NZ_SBLB01000005.1"/>
</dbReference>
<sequence length="1053" mass="118968">MNPDRPATKDRYPGLCSFEADEHRIFFGRSRETAELLQLVRAEQVVVLFSKSGLGKSSLLSAGLFPKLMPLGYYPIRVRFQQENAKDTAESGGHVPLQVLHDILTESWSVAWQQAGLPEPAVTIPFDAANPKLWEQLRARPFPNGLIPILVFDQFEEFFAYPLADQQAFASQLAELMHDQAPARVINWLLDLPAADRTPAAIAWSRQPAVKCIMAIRSDRLAEMHSLKPYITLILRNRYELGPLREEAARDAIDLPARLDQTEGPFATPAFSFDPVVREEIIRTLSNENCEIEGSQLQIVCQHVESRLKEEFRESAARTEPFTALVDRSVISGEKEINRILDKFYRTQLRTVGDGPERAAASHIIENELVEGGRRVGLSKAKMLRLLGDFPDEHKKQIIQKLQLARLIRCETTHLGETYELSHDSLVEPVEKVRSLREALVKRRQLREESARKDRELREQAIKLQRETRAKELAIQLEREKDAQLTRIMALQAANADLLSQANLSRRRYKRLTYFFALVSVGALVSFLYWYKTSRQNKRLFASAIHASALPQYERSRHGVAFRLWNEIDSIGQRPFAAYVGRDVRMSASRAYVGTLYADETLEIRQRRPGRPDTIVYKARAAAFRLAGHSLAVYQKDTVPGYRLRIIDLKTGQDNLLAPMAVAHTSATALSDDGRYAVVVDNYQQAHLYQLTGKPTDEVCHFLETLSVDSPDFSRAEFSVSFVNGVAPSVVVSSQDRLWVYDLRQNVMRYRLTSVAAYQLSMSGNRLAVVTNDQLVVYDLGQGTVRLLGPRLEPFELITIQAFSPDESAVLIHTQQPGKAGMNSALHVISLRLNQRTLWVPQAAQHWVYPALGQLIYTTRSFPGKPVRYDLAGQRTLTPWPGLFSPVLIGTSHGLFRQRNGELVVRDMRADSLISLSLLSVPSRSDILFYAADGRTDSHLLVLYRDSLRVIDLQTGQSSTLAQQGAPKPFGRMSILGDLVRIRLGDRILKAGTDPEYWCFFIDQDKNRPAYLCQYVYPALTEAQRKQFGLLKTKKLEEECGTIRERSTGSGGQ</sequence>
<dbReference type="InterPro" id="IPR027417">
    <property type="entry name" value="P-loop_NTPase"/>
</dbReference>
<comment type="caution">
    <text evidence="4">The sequence shown here is derived from an EMBL/GenBank/DDBJ whole genome shotgun (WGS) entry which is preliminary data.</text>
</comment>
<feature type="domain" description="Novel STAND NTPase 1" evidence="3">
    <location>
        <begin position="12"/>
        <end position="259"/>
    </location>
</feature>
<keyword evidence="2" id="KW-0472">Membrane</keyword>
<proteinExistence type="predicted"/>
<feature type="coiled-coil region" evidence="1">
    <location>
        <begin position="436"/>
        <end position="467"/>
    </location>
</feature>
<dbReference type="Proteomes" id="UP000290407">
    <property type="component" value="Unassembled WGS sequence"/>
</dbReference>
<dbReference type="Gene3D" id="2.130.10.10">
    <property type="entry name" value="YVTN repeat-like/Quinoprotein amine dehydrogenase"/>
    <property type="match status" value="1"/>
</dbReference>
<dbReference type="InterPro" id="IPR015943">
    <property type="entry name" value="WD40/YVTN_repeat-like_dom_sf"/>
</dbReference>
<dbReference type="AlphaFoldDB" id="A0A4V1RW04"/>
<dbReference type="Pfam" id="PF20703">
    <property type="entry name" value="nSTAND1"/>
    <property type="match status" value="1"/>
</dbReference>
<protein>
    <recommendedName>
        <fullName evidence="3">Novel STAND NTPase 1 domain-containing protein</fullName>
    </recommendedName>
</protein>
<evidence type="ECO:0000256" key="1">
    <source>
        <dbReference type="SAM" id="Coils"/>
    </source>
</evidence>
<gene>
    <name evidence="4" type="ORF">EQG79_19725</name>
</gene>
<evidence type="ECO:0000256" key="2">
    <source>
        <dbReference type="SAM" id="Phobius"/>
    </source>
</evidence>